<keyword evidence="9" id="KW-0009">Actin-binding</keyword>
<evidence type="ECO:0000256" key="11">
    <source>
        <dbReference type="ARBA" id="ARBA00055800"/>
    </source>
</evidence>
<dbReference type="Gene3D" id="1.10.238.10">
    <property type="entry name" value="EF-hand"/>
    <property type="match status" value="2"/>
</dbReference>
<dbReference type="Pfam" id="PF13499">
    <property type="entry name" value="EF-hand_7"/>
    <property type="match status" value="1"/>
</dbReference>
<dbReference type="Gene3D" id="1.20.58.60">
    <property type="match status" value="6"/>
</dbReference>
<gene>
    <name evidence="15" type="ORF">EI555_017359</name>
</gene>
<keyword evidence="13" id="KW-0175">Coiled coil</keyword>
<dbReference type="GO" id="GO:0003779">
    <property type="term" value="F:actin binding"/>
    <property type="evidence" value="ECO:0007669"/>
    <property type="project" value="UniProtKB-KW"/>
</dbReference>
<sequence length="772" mass="88958">MTSSAFDTSQVKDKRDTINGRFQKIKSMAASRRARLNESHRLHQFFRDMDDEESWIKIDRATAAAPPCSPVHPDPLQSRTQEVLLETEKKLLVSSEDYGRDLTGVQNLRKKHKRLEAELAAHEPAIQGVRDTGKKLSDDNTIGKEEIEQRLAQFVEHWRELKRLAAARGQRLEESLEYQQFVANVEEEEAWINEKMTLVASEDYGDTLAAIQGLLKKHEAFETDFTVHKDRVNDVCTNGQDLIKKNNHHEENISSKMKGLNGKVSDLEKAAAQRKAKLDENSAFLQFNWKADVVESWIGEKESSLKTDDHGRDLSSVQTLLTKQETFDAGLQAFQQEGIANITALKDQLLAAKHIQSKAIEARHAALMKRWSQLLANSATRKKKLLEAQSHFRKVEDLFLTFAKKASAFNSWFENAEEDLTDPVRCNSLEEIKALREAHDAFRSSLSSAQADFNQLAELDRQIKSFRVASNPYTWFTMEALEETWRNLQKIIKERELELQKEQRRQEENDKLRQEFAQHANAFHQWIQETRSCMVEESGTLESQLEATKRKHQEIRAMRSQLKKIEDLGAAMEEALILDNKYTEHSTVGLAQQWDQLDQLGMRMQHNLEQQIQARNTTGVTEEALKEFSMMFKHFDKDKSGRLNHQEFKSCLRSLGYDLPMVEEGEPDPEFEAILDTVDPNRDGHVSLQEYMAFMISRETENVKSSEEIESAFRALSSEGKPYVTKEELYQNLTREQADYCVSHMKPYVDGKGRELPTAFDYVEFTRSLFVN</sequence>
<keyword evidence="5" id="KW-0597">Phosphoprotein</keyword>
<protein>
    <recommendedName>
        <fullName evidence="14">EF-hand domain-containing protein</fullName>
    </recommendedName>
</protein>
<evidence type="ECO:0000256" key="6">
    <source>
        <dbReference type="ARBA" id="ARBA00022723"/>
    </source>
</evidence>
<evidence type="ECO:0000256" key="3">
    <source>
        <dbReference type="ARBA" id="ARBA00022467"/>
    </source>
</evidence>
<comment type="caution">
    <text evidence="15">The sequence shown here is derived from an EMBL/GenBank/DDBJ whole genome shotgun (WGS) entry which is preliminary data.</text>
</comment>
<dbReference type="GO" id="GO:0051693">
    <property type="term" value="P:actin filament capping"/>
    <property type="evidence" value="ECO:0007669"/>
    <property type="project" value="UniProtKB-KW"/>
</dbReference>
<dbReference type="Pfam" id="PF00435">
    <property type="entry name" value="Spectrin"/>
    <property type="match status" value="5"/>
</dbReference>
<name>A0A4U1EBN7_MONMO</name>
<dbReference type="FunFam" id="1.20.58.60:FF:000020">
    <property type="entry name" value="Spectrin alpha chain, non-erythrocytic 1"/>
    <property type="match status" value="1"/>
</dbReference>
<evidence type="ECO:0000256" key="10">
    <source>
        <dbReference type="ARBA" id="ARBA00023212"/>
    </source>
</evidence>
<keyword evidence="6" id="KW-0479">Metal-binding</keyword>
<comment type="subcellular location">
    <subcellularLocation>
        <location evidence="1">Cytoplasm</location>
        <location evidence="1">Cytoskeleton</location>
    </subcellularLocation>
</comment>
<dbReference type="InterPro" id="IPR011992">
    <property type="entry name" value="EF-hand-dom_pair"/>
</dbReference>
<feature type="coiled-coil region" evidence="13">
    <location>
        <begin position="478"/>
        <end position="510"/>
    </location>
</feature>
<feature type="domain" description="EF-hand" evidence="14">
    <location>
        <begin position="623"/>
        <end position="658"/>
    </location>
</feature>
<dbReference type="InterPro" id="IPR018247">
    <property type="entry name" value="EF_Hand_1_Ca_BS"/>
</dbReference>
<evidence type="ECO:0000256" key="2">
    <source>
        <dbReference type="ARBA" id="ARBA00006826"/>
    </source>
</evidence>
<comment type="function">
    <text evidence="11">Fodrin, which seems to be involved in secretion, interacts with calmodulin in a calcium-dependent manner and is thus candidate for the calcium-dependent movement of the cytoskeleton at the membrane.</text>
</comment>
<dbReference type="SMART" id="SM01184">
    <property type="entry name" value="efhand_Ca_insen"/>
    <property type="match status" value="1"/>
</dbReference>
<dbReference type="FunFam" id="1.10.238.10:FF:000032">
    <property type="entry name" value="Spectrin alpha chain, non-erythrocytic 1"/>
    <property type="match status" value="1"/>
</dbReference>
<evidence type="ECO:0000259" key="14">
    <source>
        <dbReference type="PROSITE" id="PS50222"/>
    </source>
</evidence>
<evidence type="ECO:0000313" key="15">
    <source>
        <dbReference type="EMBL" id="TKC33512.1"/>
    </source>
</evidence>
<keyword evidence="3" id="KW-0117">Actin capping</keyword>
<evidence type="ECO:0000256" key="7">
    <source>
        <dbReference type="ARBA" id="ARBA00022737"/>
    </source>
</evidence>
<dbReference type="PANTHER" id="PTHR11915">
    <property type="entry name" value="SPECTRIN/FILAMIN RELATED CYTOSKELETAL PROTEIN"/>
    <property type="match status" value="1"/>
</dbReference>
<dbReference type="PROSITE" id="PS00018">
    <property type="entry name" value="EF_HAND_1"/>
    <property type="match status" value="2"/>
</dbReference>
<dbReference type="FunFam" id="1.20.58.60:FF:000035">
    <property type="entry name" value="Spectrin alpha chain, non-erythrocytic 1"/>
    <property type="match status" value="1"/>
</dbReference>
<organism evidence="15 16">
    <name type="scientific">Monodon monoceros</name>
    <name type="common">Narwhal</name>
    <name type="synonym">Ceratodon monodon</name>
    <dbReference type="NCBI Taxonomy" id="40151"/>
    <lineage>
        <taxon>Eukaryota</taxon>
        <taxon>Metazoa</taxon>
        <taxon>Chordata</taxon>
        <taxon>Craniata</taxon>
        <taxon>Vertebrata</taxon>
        <taxon>Euteleostomi</taxon>
        <taxon>Mammalia</taxon>
        <taxon>Eutheria</taxon>
        <taxon>Laurasiatheria</taxon>
        <taxon>Artiodactyla</taxon>
        <taxon>Whippomorpha</taxon>
        <taxon>Cetacea</taxon>
        <taxon>Odontoceti</taxon>
        <taxon>Monodontidae</taxon>
        <taxon>Monodon</taxon>
    </lineage>
</organism>
<dbReference type="SUPFAM" id="SSF47473">
    <property type="entry name" value="EF-hand"/>
    <property type="match status" value="1"/>
</dbReference>
<dbReference type="InterPro" id="IPR002048">
    <property type="entry name" value="EF_hand_dom"/>
</dbReference>
<dbReference type="SMART" id="SM00054">
    <property type="entry name" value="EFh"/>
    <property type="match status" value="2"/>
</dbReference>
<evidence type="ECO:0000256" key="9">
    <source>
        <dbReference type="ARBA" id="ARBA00023203"/>
    </source>
</evidence>
<dbReference type="Pfam" id="PF08726">
    <property type="entry name" value="EFhand_Ca_insen"/>
    <property type="match status" value="1"/>
</dbReference>
<dbReference type="EMBL" id="RWIC01002931">
    <property type="protein sequence ID" value="TKC33512.1"/>
    <property type="molecule type" value="Genomic_DNA"/>
</dbReference>
<evidence type="ECO:0000256" key="5">
    <source>
        <dbReference type="ARBA" id="ARBA00022553"/>
    </source>
</evidence>
<keyword evidence="7" id="KW-0677">Repeat</keyword>
<evidence type="ECO:0000256" key="1">
    <source>
        <dbReference type="ARBA" id="ARBA00004245"/>
    </source>
</evidence>
<keyword evidence="4" id="KW-0963">Cytoplasm</keyword>
<dbReference type="SUPFAM" id="SSF46966">
    <property type="entry name" value="Spectrin repeat"/>
    <property type="match status" value="5"/>
</dbReference>
<evidence type="ECO:0000256" key="8">
    <source>
        <dbReference type="ARBA" id="ARBA00022837"/>
    </source>
</evidence>
<dbReference type="GO" id="GO:0005509">
    <property type="term" value="F:calcium ion binding"/>
    <property type="evidence" value="ECO:0007669"/>
    <property type="project" value="InterPro"/>
</dbReference>
<evidence type="ECO:0000256" key="13">
    <source>
        <dbReference type="SAM" id="Coils"/>
    </source>
</evidence>
<keyword evidence="8" id="KW-0106">Calcium</keyword>
<dbReference type="FunFam" id="1.10.238.10:FF:000020">
    <property type="entry name" value="spectrin alpha chain, non-erythrocytic 1"/>
    <property type="match status" value="1"/>
</dbReference>
<proteinExistence type="inferred from homology"/>
<dbReference type="SMART" id="SM00150">
    <property type="entry name" value="SPEC"/>
    <property type="match status" value="5"/>
</dbReference>
<dbReference type="GO" id="GO:0005856">
    <property type="term" value="C:cytoskeleton"/>
    <property type="evidence" value="ECO:0007669"/>
    <property type="project" value="UniProtKB-SubCell"/>
</dbReference>
<dbReference type="InterPro" id="IPR018159">
    <property type="entry name" value="Spectrin/alpha-actinin"/>
</dbReference>
<dbReference type="GO" id="GO:0005737">
    <property type="term" value="C:cytoplasm"/>
    <property type="evidence" value="ECO:0007669"/>
    <property type="project" value="UniProtKB-ARBA"/>
</dbReference>
<dbReference type="CDD" id="cd00051">
    <property type="entry name" value="EFh"/>
    <property type="match status" value="1"/>
</dbReference>
<keyword evidence="10" id="KW-0206">Cytoskeleton</keyword>
<dbReference type="InterPro" id="IPR002017">
    <property type="entry name" value="Spectrin_repeat"/>
</dbReference>
<accession>A0A4U1EBN7</accession>
<dbReference type="PROSITE" id="PS50222">
    <property type="entry name" value="EF_HAND_2"/>
    <property type="match status" value="2"/>
</dbReference>
<evidence type="ECO:0000313" key="16">
    <source>
        <dbReference type="Proteomes" id="UP000308365"/>
    </source>
</evidence>
<evidence type="ECO:0000256" key="12">
    <source>
        <dbReference type="ARBA" id="ARBA00066202"/>
    </source>
</evidence>
<dbReference type="FunFam" id="1.20.58.60:FF:000043">
    <property type="entry name" value="Spectrin alpha chain, non-erythrocytic 1"/>
    <property type="match status" value="1"/>
</dbReference>
<dbReference type="FunFam" id="1.20.58.60:FF:000078">
    <property type="entry name" value="Spectrin alpha chain, non-erythrocytic 1"/>
    <property type="match status" value="1"/>
</dbReference>
<dbReference type="Proteomes" id="UP000308365">
    <property type="component" value="Unassembled WGS sequence"/>
</dbReference>
<comment type="similarity">
    <text evidence="2">Belongs to the spectrin family.</text>
</comment>
<evidence type="ECO:0000256" key="4">
    <source>
        <dbReference type="ARBA" id="ARBA00022490"/>
    </source>
</evidence>
<feature type="domain" description="EF-hand" evidence="14">
    <location>
        <begin position="666"/>
        <end position="701"/>
    </location>
</feature>
<reference evidence="16" key="1">
    <citation type="journal article" date="2019" name="IScience">
        <title>Narwhal Genome Reveals Long-Term Low Genetic Diversity despite Current Large Abundance Size.</title>
        <authorList>
            <person name="Westbury M.V."/>
            <person name="Petersen B."/>
            <person name="Garde E."/>
            <person name="Heide-Jorgensen M.P."/>
            <person name="Lorenzen E.D."/>
        </authorList>
    </citation>
    <scope>NUCLEOTIDE SEQUENCE [LARGE SCALE GENOMIC DNA]</scope>
</reference>
<dbReference type="InterPro" id="IPR014837">
    <property type="entry name" value="EF-hand_Ca_insen"/>
</dbReference>
<comment type="subunit">
    <text evidence="12">Like erythrocyte spectrin, the spectrin-like proteins are capable of forming dimers which can further associate to tetramers. Interacts (via C-terminal spectrin repeats) with TRPC4. Interacts with CALM and EMD. Interacts with isoform 1 of ACP1. Identified in a complex with ACTN4, CASK, IQGAP1, MAGI2, NPHS1 and SPTBN1. Interacts with SHANK3 (via ANK repeats). Interacts with CLN3; this interaction regulates the fodrin localization at the plasma membrane.</text>
</comment>
<dbReference type="CDD" id="cd00176">
    <property type="entry name" value="SPEC"/>
    <property type="match status" value="4"/>
</dbReference>
<dbReference type="AlphaFoldDB" id="A0A4U1EBN7"/>